<accession>A0ABT9I6M3</accession>
<dbReference type="EMBL" id="JASNFN010000001">
    <property type="protein sequence ID" value="MDP5181193.1"/>
    <property type="molecule type" value="Genomic_DNA"/>
</dbReference>
<keyword evidence="2 6" id="KW-0812">Transmembrane</keyword>
<gene>
    <name evidence="8" type="ORF">QOZ88_00935</name>
</gene>
<evidence type="ECO:0000256" key="1">
    <source>
        <dbReference type="ARBA" id="ARBA00022475"/>
    </source>
</evidence>
<organism evidence="8 9">
    <name type="scientific">Blastococcus carthaginiensis</name>
    <dbReference type="NCBI Taxonomy" id="3050034"/>
    <lineage>
        <taxon>Bacteria</taxon>
        <taxon>Bacillati</taxon>
        <taxon>Actinomycetota</taxon>
        <taxon>Actinomycetes</taxon>
        <taxon>Geodermatophilales</taxon>
        <taxon>Geodermatophilaceae</taxon>
        <taxon>Blastococcus</taxon>
    </lineage>
</organism>
<evidence type="ECO:0000313" key="8">
    <source>
        <dbReference type="EMBL" id="MDP5181193.1"/>
    </source>
</evidence>
<sequence length="123" mass="12719">MTGPGREPAGAERDPLSVGLGSPSSGDPAAEPDRTADGPAEPAPTRERHTGKAIGRSLALALLIFVTVVLVLFVVFNGQSVQISLVFTDVEGPLVVALLVAAALGGLLVWLAGAVMRARRRKR</sequence>
<name>A0ABT9I6M3_9ACTN</name>
<dbReference type="Pfam" id="PF06305">
    <property type="entry name" value="LapA_dom"/>
    <property type="match status" value="1"/>
</dbReference>
<evidence type="ECO:0000256" key="5">
    <source>
        <dbReference type="SAM" id="MobiDB-lite"/>
    </source>
</evidence>
<proteinExistence type="predicted"/>
<feature type="region of interest" description="Disordered" evidence="5">
    <location>
        <begin position="1"/>
        <end position="50"/>
    </location>
</feature>
<evidence type="ECO:0000313" key="9">
    <source>
        <dbReference type="Proteomes" id="UP001233673"/>
    </source>
</evidence>
<dbReference type="Proteomes" id="UP001233673">
    <property type="component" value="Unassembled WGS sequence"/>
</dbReference>
<feature type="compositionally biased region" description="Low complexity" evidence="5">
    <location>
        <begin position="16"/>
        <end position="28"/>
    </location>
</feature>
<comment type="caution">
    <text evidence="8">The sequence shown here is derived from an EMBL/GenBank/DDBJ whole genome shotgun (WGS) entry which is preliminary data.</text>
</comment>
<dbReference type="RefSeq" id="WP_305997962.1">
    <property type="nucleotide sequence ID" value="NZ_JASNFN010000001.1"/>
</dbReference>
<reference evidence="9" key="1">
    <citation type="submission" date="2023-05" db="EMBL/GenBank/DDBJ databases">
        <title>Draft genome of Pseudofrankia sp. BMG5.37.</title>
        <authorList>
            <person name="Gtari M."/>
            <person name="Ghodhbane F."/>
            <person name="Sbissi I."/>
        </authorList>
    </citation>
    <scope>NUCLEOTIDE SEQUENCE [LARGE SCALE GENOMIC DNA]</scope>
    <source>
        <strain evidence="9">BMG 814</strain>
    </source>
</reference>
<keyword evidence="3 6" id="KW-1133">Transmembrane helix</keyword>
<evidence type="ECO:0000256" key="4">
    <source>
        <dbReference type="ARBA" id="ARBA00023136"/>
    </source>
</evidence>
<protein>
    <submittedName>
        <fullName evidence="8">Lipopolysaccharide assembly protein LapA domain-containing protein</fullName>
    </submittedName>
</protein>
<keyword evidence="4 6" id="KW-0472">Membrane</keyword>
<keyword evidence="1" id="KW-1003">Cell membrane</keyword>
<feature type="domain" description="Lipopolysaccharide assembly protein A" evidence="7">
    <location>
        <begin position="77"/>
        <end position="122"/>
    </location>
</feature>
<evidence type="ECO:0000259" key="7">
    <source>
        <dbReference type="Pfam" id="PF06305"/>
    </source>
</evidence>
<evidence type="ECO:0000256" key="2">
    <source>
        <dbReference type="ARBA" id="ARBA00022692"/>
    </source>
</evidence>
<feature type="transmembrane region" description="Helical" evidence="6">
    <location>
        <begin position="58"/>
        <end position="76"/>
    </location>
</feature>
<dbReference type="InterPro" id="IPR010445">
    <property type="entry name" value="LapA_dom"/>
</dbReference>
<feature type="transmembrane region" description="Helical" evidence="6">
    <location>
        <begin position="96"/>
        <end position="116"/>
    </location>
</feature>
<keyword evidence="9" id="KW-1185">Reference proteome</keyword>
<evidence type="ECO:0000256" key="3">
    <source>
        <dbReference type="ARBA" id="ARBA00022989"/>
    </source>
</evidence>
<evidence type="ECO:0000256" key="6">
    <source>
        <dbReference type="SAM" id="Phobius"/>
    </source>
</evidence>